<feature type="domain" description="Peptidase S9 prolyl oligopeptidase catalytic" evidence="2">
    <location>
        <begin position="509"/>
        <end position="685"/>
    </location>
</feature>
<feature type="domain" description="Dipeptidylpeptidase IV N-terminal" evidence="3">
    <location>
        <begin position="216"/>
        <end position="420"/>
    </location>
</feature>
<dbReference type="Gene3D" id="3.40.50.1820">
    <property type="entry name" value="alpha/beta hydrolase"/>
    <property type="match status" value="1"/>
</dbReference>
<dbReference type="RefSeq" id="WP_159454932.1">
    <property type="nucleotide sequence ID" value="NZ_FXWH01000001.1"/>
</dbReference>
<dbReference type="Pfam" id="PF00930">
    <property type="entry name" value="DPPIV_N"/>
    <property type="match status" value="1"/>
</dbReference>
<evidence type="ECO:0000259" key="2">
    <source>
        <dbReference type="Pfam" id="PF00326"/>
    </source>
</evidence>
<dbReference type="GO" id="GO:0008236">
    <property type="term" value="F:serine-type peptidase activity"/>
    <property type="evidence" value="ECO:0007669"/>
    <property type="project" value="InterPro"/>
</dbReference>
<evidence type="ECO:0000256" key="1">
    <source>
        <dbReference type="SAM" id="SignalP"/>
    </source>
</evidence>
<reference evidence="5" key="1">
    <citation type="submission" date="2017-04" db="EMBL/GenBank/DDBJ databases">
        <authorList>
            <person name="Varghese N."/>
            <person name="Submissions S."/>
        </authorList>
    </citation>
    <scope>NUCLEOTIDE SEQUENCE [LARGE SCALE GENOMIC DNA]</scope>
</reference>
<dbReference type="SUPFAM" id="SSF82171">
    <property type="entry name" value="DPP6 N-terminal domain-like"/>
    <property type="match status" value="1"/>
</dbReference>
<feature type="signal peptide" evidence="1">
    <location>
        <begin position="1"/>
        <end position="25"/>
    </location>
</feature>
<dbReference type="Proteomes" id="UP000194450">
    <property type="component" value="Unassembled WGS sequence"/>
</dbReference>
<dbReference type="PANTHER" id="PTHR11731">
    <property type="entry name" value="PROTEASE FAMILY S9B,C DIPEPTIDYL-PEPTIDASE IV-RELATED"/>
    <property type="match status" value="1"/>
</dbReference>
<dbReference type="AlphaFoldDB" id="A0A1Y6EPJ8"/>
<dbReference type="InterPro" id="IPR029058">
    <property type="entry name" value="AB_hydrolase_fold"/>
</dbReference>
<dbReference type="EMBL" id="FXWH01000001">
    <property type="protein sequence ID" value="SMQ63141.1"/>
    <property type="molecule type" value="Genomic_DNA"/>
</dbReference>
<dbReference type="Gene3D" id="2.140.10.30">
    <property type="entry name" value="Dipeptidylpeptidase IV, N-terminal domain"/>
    <property type="match status" value="2"/>
</dbReference>
<sequence length="711" mass="80489">MSLLRWPLLFLLACVSLSITVPAEASEQLVLEDLFQAPALDNRPPRKIQFVPKAEQVSYLRGSAEQPDFHSLWVYDIPTAAHKLLVSADTNQKAVAAYRWSDDGRRVLVLFNGKLHLLDTQSETAELRQLTGSEYQVREARFSPRGDMISFVHKHNFYTVKVASGKVTQHTFSETNQHSYASADAIATTELGRERGYWWSPDQKFVALTKTNTSGTEVQLGVLELASNTLRGLPLAGGSSGYLISVDWLPDSQRLSYQWQARNQQQLDLWLAPVASAFAKSNQDGFEQQRLLVKETSPTWINLHQDLYFLNDNKHFIWSSERSGFKHIYLYRLDGKLIRQLTSGDWSVDRVSGVDEATGVVYFTANEKSVLERHLYRANLNNSNTSQPTRLTAPDGYHRVHFDEQMRSFIDYFSSPTQPPQVSIHGPTGQRIAWLHENKVTTGHPLARFADSWQTPEFGTLEAADGSPLFYQLIKPPAFNSQQQYPVIMQIAGKPGKQQVLKQWGDHFPQYLAQQGYLVFTLDSRSSGSQGNELESGLYKNLATQETSDHSAAVRFLQQQNYVDSSRIGLMGTNYSGFVSLQLWLQHDSPFAAVAAGNPITDWRQHNQHLAERYLGHPIDNSQVYANNSVLDGFSALTAEQTAERPSLLLHYRLDEPTIASKHSTDLLKLLQQRGVMFEMMAYPEFDSAAELHQLRLLEQFFADHLHPTRD</sequence>
<evidence type="ECO:0000313" key="4">
    <source>
        <dbReference type="EMBL" id="SMQ63141.1"/>
    </source>
</evidence>
<keyword evidence="5" id="KW-1185">Reference proteome</keyword>
<evidence type="ECO:0000313" key="5">
    <source>
        <dbReference type="Proteomes" id="UP000194450"/>
    </source>
</evidence>
<protein>
    <submittedName>
        <fullName evidence="4">Dipeptidyl-peptidase IV Serine peptidase. MEROPS family S09B</fullName>
    </submittedName>
</protein>
<name>A0A1Y6EPJ8_9GAMM</name>
<dbReference type="InterPro" id="IPR001375">
    <property type="entry name" value="Peptidase_S9_cat"/>
</dbReference>
<dbReference type="SUPFAM" id="SSF53474">
    <property type="entry name" value="alpha/beta-Hydrolases"/>
    <property type="match status" value="1"/>
</dbReference>
<dbReference type="InterPro" id="IPR002469">
    <property type="entry name" value="Peptidase_S9B_N"/>
</dbReference>
<proteinExistence type="predicted"/>
<dbReference type="GO" id="GO:0006508">
    <property type="term" value="P:proteolysis"/>
    <property type="evidence" value="ECO:0007669"/>
    <property type="project" value="InterPro"/>
</dbReference>
<dbReference type="PANTHER" id="PTHR11731:SF193">
    <property type="entry name" value="DIPEPTIDYL PEPTIDASE 9"/>
    <property type="match status" value="1"/>
</dbReference>
<organism evidence="4 5">
    <name type="scientific">Pseudidiomarina planktonica</name>
    <dbReference type="NCBI Taxonomy" id="1323738"/>
    <lineage>
        <taxon>Bacteria</taxon>
        <taxon>Pseudomonadati</taxon>
        <taxon>Pseudomonadota</taxon>
        <taxon>Gammaproteobacteria</taxon>
        <taxon>Alteromonadales</taxon>
        <taxon>Idiomarinaceae</taxon>
        <taxon>Pseudidiomarina</taxon>
    </lineage>
</organism>
<gene>
    <name evidence="4" type="ORF">SAMN06297229_0811</name>
</gene>
<keyword evidence="1" id="KW-0732">Signal</keyword>
<evidence type="ECO:0000259" key="3">
    <source>
        <dbReference type="Pfam" id="PF00930"/>
    </source>
</evidence>
<dbReference type="GO" id="GO:0008239">
    <property type="term" value="F:dipeptidyl-peptidase activity"/>
    <property type="evidence" value="ECO:0007669"/>
    <property type="project" value="TreeGrafter"/>
</dbReference>
<accession>A0A1Y6EPJ8</accession>
<dbReference type="InterPro" id="IPR050278">
    <property type="entry name" value="Serine_Prot_S9B/DPPIV"/>
</dbReference>
<feature type="chain" id="PRO_5012283258" evidence="1">
    <location>
        <begin position="26"/>
        <end position="711"/>
    </location>
</feature>
<dbReference type="Pfam" id="PF00326">
    <property type="entry name" value="Peptidase_S9"/>
    <property type="match status" value="1"/>
</dbReference>